<keyword evidence="3" id="KW-0804">Transcription</keyword>
<dbReference type="PRINTS" id="PR00032">
    <property type="entry name" value="HTHARAC"/>
</dbReference>
<dbReference type="SUPFAM" id="SSF46689">
    <property type="entry name" value="Homeodomain-like"/>
    <property type="match status" value="2"/>
</dbReference>
<accession>A0ABT0J5Z4</accession>
<dbReference type="Gene3D" id="1.10.10.60">
    <property type="entry name" value="Homeodomain-like"/>
    <property type="match status" value="2"/>
</dbReference>
<proteinExistence type="predicted"/>
<dbReference type="InterPro" id="IPR020449">
    <property type="entry name" value="Tscrpt_reg_AraC-type_HTH"/>
</dbReference>
<comment type="caution">
    <text evidence="6">The sequence shown here is derived from an EMBL/GenBank/DDBJ whole genome shotgun (WGS) entry which is preliminary data.</text>
</comment>
<feature type="region of interest" description="Disordered" evidence="4">
    <location>
        <begin position="159"/>
        <end position="180"/>
    </location>
</feature>
<reference evidence="6 7" key="1">
    <citation type="submission" date="2022-02" db="EMBL/GenBank/DDBJ databases">
        <title>The car tank lid bacteriome: a reservoir of bacteria with potential in bioremediation of fuel.</title>
        <authorList>
            <person name="Vidal-Verdu A."/>
            <person name="Gomez-Martinez D."/>
            <person name="Latorre-Perez A."/>
            <person name="Pereto J."/>
            <person name="Porcar M."/>
        </authorList>
    </citation>
    <scope>NUCLEOTIDE SEQUENCE [LARGE SCALE GENOMIC DNA]</scope>
    <source>
        <strain evidence="6 7">4D.3</strain>
    </source>
</reference>
<organism evidence="6 7">
    <name type="scientific">Isoptericola peretonis</name>
    <dbReference type="NCBI Taxonomy" id="2918523"/>
    <lineage>
        <taxon>Bacteria</taxon>
        <taxon>Bacillati</taxon>
        <taxon>Actinomycetota</taxon>
        <taxon>Actinomycetes</taxon>
        <taxon>Micrococcales</taxon>
        <taxon>Promicromonosporaceae</taxon>
        <taxon>Isoptericola</taxon>
    </lineage>
</organism>
<evidence type="ECO:0000313" key="6">
    <source>
        <dbReference type="EMBL" id="MCK9794920.1"/>
    </source>
</evidence>
<evidence type="ECO:0000256" key="3">
    <source>
        <dbReference type="ARBA" id="ARBA00023163"/>
    </source>
</evidence>
<dbReference type="Gene3D" id="2.60.120.10">
    <property type="entry name" value="Jelly Rolls"/>
    <property type="match status" value="1"/>
</dbReference>
<evidence type="ECO:0000256" key="2">
    <source>
        <dbReference type="ARBA" id="ARBA00023125"/>
    </source>
</evidence>
<dbReference type="SMART" id="SM00342">
    <property type="entry name" value="HTH_ARAC"/>
    <property type="match status" value="1"/>
</dbReference>
<name>A0ABT0J5Z4_9MICO</name>
<evidence type="ECO:0000313" key="7">
    <source>
        <dbReference type="Proteomes" id="UP001651050"/>
    </source>
</evidence>
<feature type="domain" description="HTH araC/xylS-type" evidence="5">
    <location>
        <begin position="186"/>
        <end position="284"/>
    </location>
</feature>
<sequence length="286" mass="31185">MTLMVDDILTEDAALWVRHGAPPVMEHPHRHDDLELNLVHSGQLEYLFGGSRLRVAAGEVAIFWGGTPHQLVDPHDPATAVSWVHIPLTEVLGWALPPEQIAVLLRDRPVVVPVAVLARDVDAMFATWHRDVLEDGESTVVMLETQAFVRRVLTAHDARSQAKGPDVPAEHAPSAQGPTGASARATAMAQFVAERYRSPITPSDVARAVHLSPSHAMTLFRRVVGTTVGTYIARCRVAEAQRLLITTSATTTEIAHAAGFASQSSFYETFRQICGMTPGGYRRALR</sequence>
<evidence type="ECO:0000256" key="4">
    <source>
        <dbReference type="SAM" id="MobiDB-lite"/>
    </source>
</evidence>
<dbReference type="Pfam" id="PF07883">
    <property type="entry name" value="Cupin_2"/>
    <property type="match status" value="1"/>
</dbReference>
<dbReference type="InterPro" id="IPR018060">
    <property type="entry name" value="HTH_AraC"/>
</dbReference>
<evidence type="ECO:0000256" key="1">
    <source>
        <dbReference type="ARBA" id="ARBA00023015"/>
    </source>
</evidence>
<dbReference type="InterPro" id="IPR014710">
    <property type="entry name" value="RmlC-like_jellyroll"/>
</dbReference>
<keyword evidence="1" id="KW-0805">Transcription regulation</keyword>
<dbReference type="EMBL" id="JALQCY010000004">
    <property type="protein sequence ID" value="MCK9794920.1"/>
    <property type="molecule type" value="Genomic_DNA"/>
</dbReference>
<dbReference type="InterPro" id="IPR050204">
    <property type="entry name" value="AraC_XylS_family_regulators"/>
</dbReference>
<evidence type="ECO:0000259" key="5">
    <source>
        <dbReference type="PROSITE" id="PS01124"/>
    </source>
</evidence>
<dbReference type="PROSITE" id="PS01124">
    <property type="entry name" value="HTH_ARAC_FAMILY_2"/>
    <property type="match status" value="1"/>
</dbReference>
<protein>
    <submittedName>
        <fullName evidence="6">Helix-turn-helix domain-containing protein</fullName>
    </submittedName>
</protein>
<gene>
    <name evidence="6" type="ORF">M1843_14305</name>
</gene>
<dbReference type="RefSeq" id="WP_416344779.1">
    <property type="nucleotide sequence ID" value="NZ_JALQCY010000004.1"/>
</dbReference>
<dbReference type="SUPFAM" id="SSF51215">
    <property type="entry name" value="Regulatory protein AraC"/>
    <property type="match status" value="1"/>
</dbReference>
<keyword evidence="2" id="KW-0238">DNA-binding</keyword>
<dbReference type="Pfam" id="PF12833">
    <property type="entry name" value="HTH_18"/>
    <property type="match status" value="1"/>
</dbReference>
<keyword evidence="7" id="KW-1185">Reference proteome</keyword>
<dbReference type="InterPro" id="IPR009057">
    <property type="entry name" value="Homeodomain-like_sf"/>
</dbReference>
<dbReference type="InterPro" id="IPR013096">
    <property type="entry name" value="Cupin_2"/>
</dbReference>
<dbReference type="Proteomes" id="UP001651050">
    <property type="component" value="Unassembled WGS sequence"/>
</dbReference>
<dbReference type="InterPro" id="IPR037923">
    <property type="entry name" value="HTH-like"/>
</dbReference>
<dbReference type="PANTHER" id="PTHR46796">
    <property type="entry name" value="HTH-TYPE TRANSCRIPTIONAL ACTIVATOR RHAS-RELATED"/>
    <property type="match status" value="1"/>
</dbReference>